<protein>
    <recommendedName>
        <fullName evidence="5">SH3 domain-containing protein</fullName>
    </recommendedName>
</protein>
<dbReference type="SUPFAM" id="SSF50044">
    <property type="entry name" value="SH3-domain"/>
    <property type="match status" value="1"/>
</dbReference>
<feature type="compositionally biased region" description="Polar residues" evidence="3">
    <location>
        <begin position="1"/>
        <end position="10"/>
    </location>
</feature>
<keyword evidence="4" id="KW-1133">Transmembrane helix</keyword>
<feature type="region of interest" description="Disordered" evidence="3">
    <location>
        <begin position="553"/>
        <end position="582"/>
    </location>
</feature>
<accession>A0A0L0S8X4</accession>
<feature type="compositionally biased region" description="Basic residues" evidence="3">
    <location>
        <begin position="50"/>
        <end position="61"/>
    </location>
</feature>
<dbReference type="OrthoDB" id="5340910at2759"/>
<feature type="region of interest" description="Disordered" evidence="3">
    <location>
        <begin position="422"/>
        <end position="457"/>
    </location>
</feature>
<name>A0A0L0S8X4_ALLM3</name>
<evidence type="ECO:0000256" key="2">
    <source>
        <dbReference type="PROSITE-ProRule" id="PRU00192"/>
    </source>
</evidence>
<feature type="compositionally biased region" description="Low complexity" evidence="3">
    <location>
        <begin position="422"/>
        <end position="434"/>
    </location>
</feature>
<dbReference type="VEuPathDB" id="FungiDB:AMAG_04397"/>
<dbReference type="AlphaFoldDB" id="A0A0L0S8X4"/>
<keyword evidence="4" id="KW-0472">Membrane</keyword>
<dbReference type="PROSITE" id="PS50002">
    <property type="entry name" value="SH3"/>
    <property type="match status" value="1"/>
</dbReference>
<feature type="domain" description="SH3" evidence="5">
    <location>
        <begin position="463"/>
        <end position="524"/>
    </location>
</feature>
<evidence type="ECO:0000313" key="7">
    <source>
        <dbReference type="Proteomes" id="UP000054350"/>
    </source>
</evidence>
<dbReference type="Gene3D" id="2.30.30.40">
    <property type="entry name" value="SH3 Domains"/>
    <property type="match status" value="1"/>
</dbReference>
<reference evidence="6 7" key="1">
    <citation type="submission" date="2009-11" db="EMBL/GenBank/DDBJ databases">
        <title>Annotation of Allomyces macrogynus ATCC 38327.</title>
        <authorList>
            <consortium name="The Broad Institute Genome Sequencing Platform"/>
            <person name="Russ C."/>
            <person name="Cuomo C."/>
            <person name="Burger G."/>
            <person name="Gray M.W."/>
            <person name="Holland P.W.H."/>
            <person name="King N."/>
            <person name="Lang F.B.F."/>
            <person name="Roger A.J."/>
            <person name="Ruiz-Trillo I."/>
            <person name="Young S.K."/>
            <person name="Zeng Q."/>
            <person name="Gargeya S."/>
            <person name="Fitzgerald M."/>
            <person name="Haas B."/>
            <person name="Abouelleil A."/>
            <person name="Alvarado L."/>
            <person name="Arachchi H.M."/>
            <person name="Berlin A."/>
            <person name="Chapman S.B."/>
            <person name="Gearin G."/>
            <person name="Goldberg J."/>
            <person name="Griggs A."/>
            <person name="Gujja S."/>
            <person name="Hansen M."/>
            <person name="Heiman D."/>
            <person name="Howarth C."/>
            <person name="Larimer J."/>
            <person name="Lui A."/>
            <person name="MacDonald P.J.P."/>
            <person name="McCowen C."/>
            <person name="Montmayeur A."/>
            <person name="Murphy C."/>
            <person name="Neiman D."/>
            <person name="Pearson M."/>
            <person name="Priest M."/>
            <person name="Roberts A."/>
            <person name="Saif S."/>
            <person name="Shea T."/>
            <person name="Sisk P."/>
            <person name="Stolte C."/>
            <person name="Sykes S."/>
            <person name="Wortman J."/>
            <person name="Nusbaum C."/>
            <person name="Birren B."/>
        </authorList>
    </citation>
    <scope>NUCLEOTIDE SEQUENCE [LARGE SCALE GENOMIC DNA]</scope>
    <source>
        <strain evidence="6 7">ATCC 38327</strain>
    </source>
</reference>
<keyword evidence="4" id="KW-0812">Transmembrane</keyword>
<gene>
    <name evidence="6" type="ORF">AMAG_04397</name>
</gene>
<evidence type="ECO:0000313" key="6">
    <source>
        <dbReference type="EMBL" id="KNE58859.1"/>
    </source>
</evidence>
<feature type="compositionally biased region" description="Low complexity" evidence="3">
    <location>
        <begin position="443"/>
        <end position="452"/>
    </location>
</feature>
<dbReference type="SMART" id="SM00326">
    <property type="entry name" value="SH3"/>
    <property type="match status" value="1"/>
</dbReference>
<keyword evidence="1 2" id="KW-0728">SH3 domain</keyword>
<sequence>MMPNATNNHQPDGARTPCERRNHVNLPPALPSAGPVRPPARHRSDAFPAPRRRATRRHRRAGLAAVLYPPRPAHASPSTAASARAASGATTPSLTADDPPTVCIPSSSNANASTVDSLVTSTLASLRSAISAQVPPGINPDAVLPRLRFATSLACLQAAYTLAHVSDPDTTTGSICAPAPAADARARLCAAFTASALETVADLAPNADAWHRTPIWEKSAFTPALDGVCTSPLDLTAAFRGSGDAGGDGWTAPRVLDAVVTSVLVKTVGLVVESESHACGLPAANEGDVTTDRTRLCAHACASEVCAATATATVAVTWRWIACGIAGAALLMLVVTWRIWAHRRDKSPAAAVNDGVDGTYFGCWYLVNAVRRAWKPKWWGFWRARVAEDRLRAHRAAALAAARAVPPPTVAPMNAVSVPVFPPSTSSSSGSSRAVRLRRRATTSDSTKSTASPPVQPWTMLSNLGSPSVAQFAYMAVLPDELDLHVGDLVLVHEAFADDWALASHLGTGHVGVVPLPCLRPWSDMRVCRVLLPTNLADTSRMWTNITSAPADAQPTATVAGSGCPPPTPATPMPPVPSAPAAVVPRTPIRSASANVVYPPTPTSPRPLPFTAHSPAGSSVSSLRGIGASAPVIPRRRAADSLTYDARQFPPFGGVVRASDGAA</sequence>
<dbReference type="Pfam" id="PF00018">
    <property type="entry name" value="SH3_1"/>
    <property type="match status" value="1"/>
</dbReference>
<feature type="compositionally biased region" description="Low complexity" evidence="3">
    <location>
        <begin position="73"/>
        <end position="93"/>
    </location>
</feature>
<evidence type="ECO:0000256" key="3">
    <source>
        <dbReference type="SAM" id="MobiDB-lite"/>
    </source>
</evidence>
<reference evidence="7" key="2">
    <citation type="submission" date="2009-11" db="EMBL/GenBank/DDBJ databases">
        <title>The Genome Sequence of Allomyces macrogynus strain ATCC 38327.</title>
        <authorList>
            <consortium name="The Broad Institute Genome Sequencing Platform"/>
            <person name="Russ C."/>
            <person name="Cuomo C."/>
            <person name="Shea T."/>
            <person name="Young S.K."/>
            <person name="Zeng Q."/>
            <person name="Koehrsen M."/>
            <person name="Haas B."/>
            <person name="Borodovsky M."/>
            <person name="Guigo R."/>
            <person name="Alvarado L."/>
            <person name="Berlin A."/>
            <person name="Borenstein D."/>
            <person name="Chen Z."/>
            <person name="Engels R."/>
            <person name="Freedman E."/>
            <person name="Gellesch M."/>
            <person name="Goldberg J."/>
            <person name="Griggs A."/>
            <person name="Gujja S."/>
            <person name="Heiman D."/>
            <person name="Hepburn T."/>
            <person name="Howarth C."/>
            <person name="Jen D."/>
            <person name="Larson L."/>
            <person name="Lewis B."/>
            <person name="Mehta T."/>
            <person name="Park D."/>
            <person name="Pearson M."/>
            <person name="Roberts A."/>
            <person name="Saif S."/>
            <person name="Shenoy N."/>
            <person name="Sisk P."/>
            <person name="Stolte C."/>
            <person name="Sykes S."/>
            <person name="Walk T."/>
            <person name="White J."/>
            <person name="Yandava C."/>
            <person name="Burger G."/>
            <person name="Gray M.W."/>
            <person name="Holland P.W.H."/>
            <person name="King N."/>
            <person name="Lang F.B.F."/>
            <person name="Roger A.J."/>
            <person name="Ruiz-Trillo I."/>
            <person name="Lander E."/>
            <person name="Nusbaum C."/>
        </authorList>
    </citation>
    <scope>NUCLEOTIDE SEQUENCE [LARGE SCALE GENOMIC DNA]</scope>
    <source>
        <strain evidence="7">ATCC 38327</strain>
    </source>
</reference>
<evidence type="ECO:0000256" key="1">
    <source>
        <dbReference type="ARBA" id="ARBA00022443"/>
    </source>
</evidence>
<dbReference type="Proteomes" id="UP000054350">
    <property type="component" value="Unassembled WGS sequence"/>
</dbReference>
<organism evidence="6 7">
    <name type="scientific">Allomyces macrogynus (strain ATCC 38327)</name>
    <name type="common">Allomyces javanicus var. macrogynus</name>
    <dbReference type="NCBI Taxonomy" id="578462"/>
    <lineage>
        <taxon>Eukaryota</taxon>
        <taxon>Fungi</taxon>
        <taxon>Fungi incertae sedis</taxon>
        <taxon>Blastocladiomycota</taxon>
        <taxon>Blastocladiomycetes</taxon>
        <taxon>Blastocladiales</taxon>
        <taxon>Blastocladiaceae</taxon>
        <taxon>Allomyces</taxon>
    </lineage>
</organism>
<dbReference type="InterPro" id="IPR001452">
    <property type="entry name" value="SH3_domain"/>
</dbReference>
<evidence type="ECO:0000256" key="4">
    <source>
        <dbReference type="SAM" id="Phobius"/>
    </source>
</evidence>
<feature type="compositionally biased region" description="Pro residues" evidence="3">
    <location>
        <begin position="564"/>
        <end position="578"/>
    </location>
</feature>
<feature type="region of interest" description="Disordered" evidence="3">
    <location>
        <begin position="1"/>
        <end position="112"/>
    </location>
</feature>
<dbReference type="CDD" id="cd00174">
    <property type="entry name" value="SH3"/>
    <property type="match status" value="1"/>
</dbReference>
<dbReference type="InterPro" id="IPR036028">
    <property type="entry name" value="SH3-like_dom_sf"/>
</dbReference>
<keyword evidence="7" id="KW-1185">Reference proteome</keyword>
<evidence type="ECO:0000259" key="5">
    <source>
        <dbReference type="PROSITE" id="PS50002"/>
    </source>
</evidence>
<proteinExistence type="predicted"/>
<dbReference type="EMBL" id="GG745333">
    <property type="protein sequence ID" value="KNE58859.1"/>
    <property type="molecule type" value="Genomic_DNA"/>
</dbReference>
<feature type="transmembrane region" description="Helical" evidence="4">
    <location>
        <begin position="318"/>
        <end position="340"/>
    </location>
</feature>